<organism evidence="9 10">
    <name type="scientific">Aureobasidium pullulans</name>
    <name type="common">Black yeast</name>
    <name type="synonym">Pullularia pullulans</name>
    <dbReference type="NCBI Taxonomy" id="5580"/>
    <lineage>
        <taxon>Eukaryota</taxon>
        <taxon>Fungi</taxon>
        <taxon>Dikarya</taxon>
        <taxon>Ascomycota</taxon>
        <taxon>Pezizomycotina</taxon>
        <taxon>Dothideomycetes</taxon>
        <taxon>Dothideomycetidae</taxon>
        <taxon>Dothideales</taxon>
        <taxon>Saccotheciaceae</taxon>
        <taxon>Aureobasidium</taxon>
    </lineage>
</organism>
<dbReference type="GO" id="GO:0042720">
    <property type="term" value="C:mitochondrial inner membrane peptidase complex"/>
    <property type="evidence" value="ECO:0007669"/>
    <property type="project" value="TreeGrafter"/>
</dbReference>
<evidence type="ECO:0000256" key="2">
    <source>
        <dbReference type="ARBA" id="ARBA00022792"/>
    </source>
</evidence>
<keyword evidence="5" id="KW-0472">Membrane</keyword>
<keyword evidence="3" id="KW-0378">Hydrolase</keyword>
<dbReference type="Proteomes" id="UP000310421">
    <property type="component" value="Unassembled WGS sequence"/>
</dbReference>
<evidence type="ECO:0000256" key="5">
    <source>
        <dbReference type="ARBA" id="ARBA00023136"/>
    </source>
</evidence>
<dbReference type="GO" id="GO:0004252">
    <property type="term" value="F:serine-type endopeptidase activity"/>
    <property type="evidence" value="ECO:0007669"/>
    <property type="project" value="InterPro"/>
</dbReference>
<feature type="domain" description="Peptidase S26" evidence="8">
    <location>
        <begin position="72"/>
        <end position="149"/>
    </location>
</feature>
<dbReference type="InterPro" id="IPR052064">
    <property type="entry name" value="Mito_IMP1_subunit"/>
</dbReference>
<proteinExistence type="inferred from homology"/>
<evidence type="ECO:0000256" key="6">
    <source>
        <dbReference type="ARBA" id="ARBA00038445"/>
    </source>
</evidence>
<comment type="caution">
    <text evidence="9">The sequence shown here is derived from an EMBL/GenBank/DDBJ whole genome shotgun (WGS) entry which is preliminary data.</text>
</comment>
<evidence type="ECO:0000256" key="4">
    <source>
        <dbReference type="ARBA" id="ARBA00023128"/>
    </source>
</evidence>
<dbReference type="InterPro" id="IPR000223">
    <property type="entry name" value="Pept_S26A_signal_pept_1"/>
</dbReference>
<evidence type="ECO:0000313" key="9">
    <source>
        <dbReference type="EMBL" id="THW59150.1"/>
    </source>
</evidence>
<name>A0A4S8Z5P5_AURPU</name>
<dbReference type="InterPro" id="IPR019533">
    <property type="entry name" value="Peptidase_S26"/>
</dbReference>
<feature type="domain" description="Peptidase S26" evidence="8">
    <location>
        <begin position="160"/>
        <end position="201"/>
    </location>
</feature>
<evidence type="ECO:0000256" key="3">
    <source>
        <dbReference type="ARBA" id="ARBA00022801"/>
    </source>
</evidence>
<dbReference type="PANTHER" id="PTHR12383">
    <property type="entry name" value="PROTEASE FAMILY S26 MITOCHONDRIAL INNER MEMBRANE PROTEASE-RELATED"/>
    <property type="match status" value="1"/>
</dbReference>
<dbReference type="CDD" id="cd06530">
    <property type="entry name" value="S26_SPase_I"/>
    <property type="match status" value="1"/>
</dbReference>
<dbReference type="GO" id="GO:0006627">
    <property type="term" value="P:protein processing involved in protein targeting to mitochondrion"/>
    <property type="evidence" value="ECO:0007669"/>
    <property type="project" value="TreeGrafter"/>
</dbReference>
<evidence type="ECO:0000256" key="1">
    <source>
        <dbReference type="ARBA" id="ARBA00004273"/>
    </source>
</evidence>
<dbReference type="GO" id="GO:0006465">
    <property type="term" value="P:signal peptide processing"/>
    <property type="evidence" value="ECO:0007669"/>
    <property type="project" value="InterPro"/>
</dbReference>
<dbReference type="Pfam" id="PF10502">
    <property type="entry name" value="Peptidase_S26"/>
    <property type="match status" value="2"/>
</dbReference>
<reference evidence="9 10" key="1">
    <citation type="submission" date="2018-10" db="EMBL/GenBank/DDBJ databases">
        <title>Fifty Aureobasidium pullulans genomes reveal a recombining polyextremotolerant generalist.</title>
        <authorList>
            <person name="Gostincar C."/>
            <person name="Turk M."/>
            <person name="Zajc J."/>
            <person name="Gunde-Cimerman N."/>
        </authorList>
    </citation>
    <scope>NUCLEOTIDE SEQUENCE [LARGE SCALE GENOMIC DNA]</scope>
    <source>
        <strain evidence="9 10">EXF-10751</strain>
    </source>
</reference>
<dbReference type="Gene3D" id="2.10.109.10">
    <property type="entry name" value="Umud Fragment, subunit A"/>
    <property type="match status" value="1"/>
</dbReference>
<comment type="similarity">
    <text evidence="6">Belongs to the peptidase S26 family. IMP1 subfamily.</text>
</comment>
<feature type="active site" evidence="7">
    <location>
        <position position="139"/>
    </location>
</feature>
<dbReference type="EMBL" id="QZAN01000082">
    <property type="protein sequence ID" value="THW59150.1"/>
    <property type="molecule type" value="Genomic_DNA"/>
</dbReference>
<dbReference type="InterPro" id="IPR036286">
    <property type="entry name" value="LexA/Signal_pep-like_sf"/>
</dbReference>
<gene>
    <name evidence="9" type="ORF">D6D20_06691</name>
</gene>
<keyword evidence="2" id="KW-0999">Mitochondrion inner membrane</keyword>
<comment type="subcellular location">
    <subcellularLocation>
        <location evidence="1">Mitochondrion inner membrane</location>
    </subcellularLocation>
</comment>
<protein>
    <submittedName>
        <fullName evidence="9">LexA/Signal peptidase</fullName>
    </submittedName>
</protein>
<dbReference type="AlphaFoldDB" id="A0A4S8Z5P5"/>
<accession>A0A4S8Z5P5</accession>
<sequence>MSGDQVDMLRRLLFAQRGGLPNRTSTPGLQRRNMSIFGYTVTATKRSPQPKAPLRERYPNGHIFARTFGYGLMAYISMHIFFDHFFTWRATWGPSMLPTLNASGTTVIISKYYRRGRGIEVGDMVSFKHPVQSEMNAIKRVIGMPGDFVLRDTPDQGDGTMIQVPTGHCWLVGDNLPASRDSRIYGPVPLALIKGKVIALWNNWLEFPKSVQPAFQDVQDVQDEG</sequence>
<evidence type="ECO:0000259" key="8">
    <source>
        <dbReference type="Pfam" id="PF10502"/>
    </source>
</evidence>
<dbReference type="SUPFAM" id="SSF51306">
    <property type="entry name" value="LexA/Signal peptidase"/>
    <property type="match status" value="1"/>
</dbReference>
<keyword evidence="4" id="KW-0496">Mitochondrion</keyword>
<dbReference type="PRINTS" id="PR00727">
    <property type="entry name" value="LEADERPTASE"/>
</dbReference>
<evidence type="ECO:0000313" key="10">
    <source>
        <dbReference type="Proteomes" id="UP000310421"/>
    </source>
</evidence>
<dbReference type="PANTHER" id="PTHR12383:SF16">
    <property type="entry name" value="MITOCHONDRIAL INNER MEMBRANE PROTEASE SUBUNIT 1"/>
    <property type="match status" value="1"/>
</dbReference>
<evidence type="ECO:0000256" key="7">
    <source>
        <dbReference type="PIRSR" id="PIRSR600223-1"/>
    </source>
</evidence>
<feature type="active site" evidence="7">
    <location>
        <position position="95"/>
    </location>
</feature>